<dbReference type="AlphaFoldDB" id="A0A9D3ZLZ2"/>
<feature type="compositionally biased region" description="Acidic residues" evidence="1">
    <location>
        <begin position="98"/>
        <end position="109"/>
    </location>
</feature>
<dbReference type="EMBL" id="JAIQCV010000011">
    <property type="protein sequence ID" value="KAH1046847.1"/>
    <property type="molecule type" value="Genomic_DNA"/>
</dbReference>
<evidence type="ECO:0000313" key="3">
    <source>
        <dbReference type="Proteomes" id="UP000828251"/>
    </source>
</evidence>
<comment type="caution">
    <text evidence="2">The sequence shown here is derived from an EMBL/GenBank/DDBJ whole genome shotgun (WGS) entry which is preliminary data.</text>
</comment>
<accession>A0A9D3ZLZ2</accession>
<evidence type="ECO:0000256" key="1">
    <source>
        <dbReference type="SAM" id="MobiDB-lite"/>
    </source>
</evidence>
<reference evidence="2 3" key="1">
    <citation type="journal article" date="2021" name="Plant Biotechnol. J.">
        <title>Multi-omics assisted identification of the key and species-specific regulatory components of drought-tolerant mechanisms in Gossypium stocksii.</title>
        <authorList>
            <person name="Yu D."/>
            <person name="Ke L."/>
            <person name="Zhang D."/>
            <person name="Wu Y."/>
            <person name="Sun Y."/>
            <person name="Mei J."/>
            <person name="Sun J."/>
            <person name="Sun Y."/>
        </authorList>
    </citation>
    <scope>NUCLEOTIDE SEQUENCE [LARGE SCALE GENOMIC DNA]</scope>
    <source>
        <strain evidence="3">cv. E1</strain>
        <tissue evidence="2">Leaf</tissue>
    </source>
</reference>
<dbReference type="Proteomes" id="UP000828251">
    <property type="component" value="Unassembled WGS sequence"/>
</dbReference>
<proteinExistence type="predicted"/>
<keyword evidence="3" id="KW-1185">Reference proteome</keyword>
<gene>
    <name evidence="2" type="ORF">J1N35_037631</name>
</gene>
<evidence type="ECO:0000313" key="2">
    <source>
        <dbReference type="EMBL" id="KAH1046847.1"/>
    </source>
</evidence>
<feature type="non-terminal residue" evidence="2">
    <location>
        <position position="1"/>
    </location>
</feature>
<organism evidence="2 3">
    <name type="scientific">Gossypium stocksii</name>
    <dbReference type="NCBI Taxonomy" id="47602"/>
    <lineage>
        <taxon>Eukaryota</taxon>
        <taxon>Viridiplantae</taxon>
        <taxon>Streptophyta</taxon>
        <taxon>Embryophyta</taxon>
        <taxon>Tracheophyta</taxon>
        <taxon>Spermatophyta</taxon>
        <taxon>Magnoliopsida</taxon>
        <taxon>eudicotyledons</taxon>
        <taxon>Gunneridae</taxon>
        <taxon>Pentapetalae</taxon>
        <taxon>rosids</taxon>
        <taxon>malvids</taxon>
        <taxon>Malvales</taxon>
        <taxon>Malvaceae</taxon>
        <taxon>Malvoideae</taxon>
        <taxon>Gossypium</taxon>
    </lineage>
</organism>
<protein>
    <recommendedName>
        <fullName evidence="4">RNase H type-1 domain-containing protein</fullName>
    </recommendedName>
</protein>
<sequence length="162" mass="18423">GENRIGYGMIVRDDEFFISEGGRGFIESRLLVEEAKCMALEESIKVDCKLNIKEHVLFETGHVGLVNILRNIATNITIIDWELYRIAGDSVLQQRVEESEDPKEEEKEEDPTKIEPLQSVETPDKAEPMEPEAEPDVTTPIFRTKSPCPDLQDELSKLMDTM</sequence>
<name>A0A9D3ZLZ2_9ROSI</name>
<evidence type="ECO:0008006" key="4">
    <source>
        <dbReference type="Google" id="ProtNLM"/>
    </source>
</evidence>
<feature type="region of interest" description="Disordered" evidence="1">
    <location>
        <begin position="95"/>
        <end position="162"/>
    </location>
</feature>